<sequence length="386" mass="44643">MAFILTVQKFLYPKDDYHKIFQDRRPRSQLFPCIKDSKGVKWRSEHRPKSVHKLRPGDIDVIAAIGDSITCGNAARENNPLGIIIQDRGVSFTGGGIGTWHDVITLPNIIKNFNPNLTGYSIGRGDFYSHNAQLNVAVPAALDDDVLDQVKMFIKKMSYNRRINFKNDWKLLSIFIGHNDICSYQCFDRRKHSPAAHKLNLQKALDYLYQNVPRLFVNLIPLLDPTIAVRIPASSMVCNIFRRFACTCLFRFPSMKEGIVNLTAEVRRYQEAERELVFSGRYDGREDFTVEIQPFSLLLNAPMRMHDSENEKLTKLLTNGFPFWSPECFHFNQRGLALMSFALWNNMLEPVGNKSLRMEDYDNEDFKCPSEKYPYFFTKKNSKELT</sequence>
<dbReference type="SUPFAM" id="SSF52266">
    <property type="entry name" value="SGNH hydrolase"/>
    <property type="match status" value="1"/>
</dbReference>
<reference evidence="1" key="2">
    <citation type="submission" date="2017-10" db="EMBL/GenBank/DDBJ databases">
        <title>Ladona fulva Genome sequencing and assembly.</title>
        <authorList>
            <person name="Murali S."/>
            <person name="Richards S."/>
            <person name="Bandaranaike D."/>
            <person name="Bellair M."/>
            <person name="Blankenburg K."/>
            <person name="Chao H."/>
            <person name="Dinh H."/>
            <person name="Doddapaneni H."/>
            <person name="Dugan-Rocha S."/>
            <person name="Elkadiri S."/>
            <person name="Gnanaolivu R."/>
            <person name="Hernandez B."/>
            <person name="Skinner E."/>
            <person name="Javaid M."/>
            <person name="Lee S."/>
            <person name="Li M."/>
            <person name="Ming W."/>
            <person name="Munidasa M."/>
            <person name="Muniz J."/>
            <person name="Nguyen L."/>
            <person name="Hughes D."/>
            <person name="Osuji N."/>
            <person name="Pu L.-L."/>
            <person name="Puazo M."/>
            <person name="Qu C."/>
            <person name="Quiroz J."/>
            <person name="Raj R."/>
            <person name="Weissenberger G."/>
            <person name="Xin Y."/>
            <person name="Zou X."/>
            <person name="Han Y."/>
            <person name="Worley K."/>
            <person name="Muzny D."/>
            <person name="Gibbs R."/>
        </authorList>
    </citation>
    <scope>NUCLEOTIDE SEQUENCE</scope>
    <source>
        <strain evidence="1">Sampled in the wild</strain>
    </source>
</reference>
<dbReference type="InterPro" id="IPR001087">
    <property type="entry name" value="GDSL"/>
</dbReference>
<gene>
    <name evidence="1" type="ORF">J437_LFUL016035</name>
</gene>
<protein>
    <recommendedName>
        <fullName evidence="3">Phospholipase B1, membrane-associated</fullName>
    </recommendedName>
</protein>
<accession>A0A8K0KJF0</accession>
<organism evidence="1 2">
    <name type="scientific">Ladona fulva</name>
    <name type="common">Scarce chaser dragonfly</name>
    <name type="synonym">Libellula fulva</name>
    <dbReference type="NCBI Taxonomy" id="123851"/>
    <lineage>
        <taxon>Eukaryota</taxon>
        <taxon>Metazoa</taxon>
        <taxon>Ecdysozoa</taxon>
        <taxon>Arthropoda</taxon>
        <taxon>Hexapoda</taxon>
        <taxon>Insecta</taxon>
        <taxon>Pterygota</taxon>
        <taxon>Palaeoptera</taxon>
        <taxon>Odonata</taxon>
        <taxon>Epiprocta</taxon>
        <taxon>Anisoptera</taxon>
        <taxon>Libelluloidea</taxon>
        <taxon>Libellulidae</taxon>
        <taxon>Ladona</taxon>
    </lineage>
</organism>
<dbReference type="CDD" id="cd01824">
    <property type="entry name" value="Phospholipase_B_like"/>
    <property type="match status" value="1"/>
</dbReference>
<proteinExistence type="predicted"/>
<evidence type="ECO:0000313" key="2">
    <source>
        <dbReference type="Proteomes" id="UP000792457"/>
    </source>
</evidence>
<dbReference type="PANTHER" id="PTHR21325">
    <property type="entry name" value="PHOSPHOLIPASE B, PLB1"/>
    <property type="match status" value="1"/>
</dbReference>
<evidence type="ECO:0008006" key="3">
    <source>
        <dbReference type="Google" id="ProtNLM"/>
    </source>
</evidence>
<dbReference type="InterPro" id="IPR036514">
    <property type="entry name" value="SGNH_hydro_sf"/>
</dbReference>
<dbReference type="Pfam" id="PF00657">
    <property type="entry name" value="Lipase_GDSL"/>
    <property type="match status" value="1"/>
</dbReference>
<dbReference type="OrthoDB" id="10265800at2759"/>
<keyword evidence="2" id="KW-1185">Reference proteome</keyword>
<evidence type="ECO:0000313" key="1">
    <source>
        <dbReference type="EMBL" id="KAG8235662.1"/>
    </source>
</evidence>
<name>A0A8K0KJF0_LADFU</name>
<dbReference type="EMBL" id="KZ308935">
    <property type="protein sequence ID" value="KAG8235662.1"/>
    <property type="molecule type" value="Genomic_DNA"/>
</dbReference>
<dbReference type="InterPro" id="IPR035547">
    <property type="entry name" value="Phospholipase_B"/>
</dbReference>
<comment type="caution">
    <text evidence="1">The sequence shown here is derived from an EMBL/GenBank/DDBJ whole genome shotgun (WGS) entry which is preliminary data.</text>
</comment>
<dbReference type="GO" id="GO:0004620">
    <property type="term" value="F:phospholipase activity"/>
    <property type="evidence" value="ECO:0007669"/>
    <property type="project" value="InterPro"/>
</dbReference>
<dbReference type="InterPro" id="IPR038885">
    <property type="entry name" value="PLB1"/>
</dbReference>
<dbReference type="PANTHER" id="PTHR21325:SF31">
    <property type="entry name" value="GH22081P-RELATED"/>
    <property type="match status" value="1"/>
</dbReference>
<dbReference type="Gene3D" id="3.40.50.1110">
    <property type="entry name" value="SGNH hydrolase"/>
    <property type="match status" value="1"/>
</dbReference>
<reference evidence="1" key="1">
    <citation type="submission" date="2013-04" db="EMBL/GenBank/DDBJ databases">
        <authorList>
            <person name="Qu J."/>
            <person name="Murali S.C."/>
            <person name="Bandaranaike D."/>
            <person name="Bellair M."/>
            <person name="Blankenburg K."/>
            <person name="Chao H."/>
            <person name="Dinh H."/>
            <person name="Doddapaneni H."/>
            <person name="Downs B."/>
            <person name="Dugan-Rocha S."/>
            <person name="Elkadiri S."/>
            <person name="Gnanaolivu R.D."/>
            <person name="Hernandez B."/>
            <person name="Javaid M."/>
            <person name="Jayaseelan J.C."/>
            <person name="Lee S."/>
            <person name="Li M."/>
            <person name="Ming W."/>
            <person name="Munidasa M."/>
            <person name="Muniz J."/>
            <person name="Nguyen L."/>
            <person name="Ongeri F."/>
            <person name="Osuji N."/>
            <person name="Pu L.-L."/>
            <person name="Puazo M."/>
            <person name="Qu C."/>
            <person name="Quiroz J."/>
            <person name="Raj R."/>
            <person name="Weissenberger G."/>
            <person name="Xin Y."/>
            <person name="Zou X."/>
            <person name="Han Y."/>
            <person name="Richards S."/>
            <person name="Worley K."/>
            <person name="Muzny D."/>
            <person name="Gibbs R."/>
        </authorList>
    </citation>
    <scope>NUCLEOTIDE SEQUENCE</scope>
    <source>
        <strain evidence="1">Sampled in the wild</strain>
    </source>
</reference>
<dbReference type="AlphaFoldDB" id="A0A8K0KJF0"/>
<dbReference type="GO" id="GO:0006644">
    <property type="term" value="P:phospholipid metabolic process"/>
    <property type="evidence" value="ECO:0007669"/>
    <property type="project" value="TreeGrafter"/>
</dbReference>
<dbReference type="Proteomes" id="UP000792457">
    <property type="component" value="Unassembled WGS sequence"/>
</dbReference>